<dbReference type="Gene3D" id="2.30.30.760">
    <property type="match status" value="1"/>
</dbReference>
<keyword evidence="6" id="KW-0969">Cilium</keyword>
<proteinExistence type="inferred from homology"/>
<name>A0A1H5Z9T3_9RHOB</name>
<sequence length="140" mass="14662">MKLVSALLTTVLSASTAFADSIVAARNIRPYEVLTADMLLTVPDSVDGAAMHADQLLGMEASVALFSGRTIMLSQVAPPAVVERNAIVPLIFTQGALSIEVEGRALGRGSVGERIRAMNLQSKTSLTAIVQPNGTLLVTE</sequence>
<dbReference type="GO" id="GO:0044780">
    <property type="term" value="P:bacterial-type flagellum assembly"/>
    <property type="evidence" value="ECO:0007669"/>
    <property type="project" value="InterPro"/>
</dbReference>
<dbReference type="Proteomes" id="UP000236752">
    <property type="component" value="Unassembled WGS sequence"/>
</dbReference>
<dbReference type="Pfam" id="PF13144">
    <property type="entry name" value="ChapFlgA"/>
    <property type="match status" value="1"/>
</dbReference>
<organism evidence="6 7">
    <name type="scientific">Thalassococcus halodurans</name>
    <dbReference type="NCBI Taxonomy" id="373675"/>
    <lineage>
        <taxon>Bacteria</taxon>
        <taxon>Pseudomonadati</taxon>
        <taxon>Pseudomonadota</taxon>
        <taxon>Alphaproteobacteria</taxon>
        <taxon>Rhodobacterales</taxon>
        <taxon>Roseobacteraceae</taxon>
        <taxon>Thalassococcus</taxon>
    </lineage>
</organism>
<dbReference type="OrthoDB" id="7619725at2"/>
<evidence type="ECO:0000313" key="7">
    <source>
        <dbReference type="Proteomes" id="UP000236752"/>
    </source>
</evidence>
<dbReference type="InterPro" id="IPR039246">
    <property type="entry name" value="Flagellar_FlgA"/>
</dbReference>
<feature type="domain" description="SAF" evidence="5">
    <location>
        <begin position="19"/>
        <end position="77"/>
    </location>
</feature>
<dbReference type="InterPro" id="IPR036732">
    <property type="entry name" value="AFP_Neu5c_C_sf"/>
</dbReference>
<feature type="chain" id="PRO_5009029585" description="Flagella basal body P-ring formation protein FlgA" evidence="4">
    <location>
        <begin position="20"/>
        <end position="140"/>
    </location>
</feature>
<feature type="signal peptide" evidence="4">
    <location>
        <begin position="1"/>
        <end position="19"/>
    </location>
</feature>
<keyword evidence="6" id="KW-0282">Flagellum</keyword>
<comment type="subcellular location">
    <subcellularLocation>
        <location evidence="1 4">Periplasm</location>
    </subcellularLocation>
</comment>
<gene>
    <name evidence="6" type="ORF">SAMN04488045_2499</name>
</gene>
<comment type="function">
    <text evidence="4">Involved in the assembly process of the P-ring formation. It may associate with FlgF on the rod constituting a structure essential for the P-ring assembly or may act as a modulator protein for the P-ring assembly.</text>
</comment>
<dbReference type="RefSeq" id="WP_103910796.1">
    <property type="nucleotide sequence ID" value="NZ_FNUZ01000003.1"/>
</dbReference>
<accession>A0A1H5Z9T3</accession>
<keyword evidence="4" id="KW-1005">Bacterial flagellum biogenesis</keyword>
<evidence type="ECO:0000256" key="2">
    <source>
        <dbReference type="ARBA" id="ARBA00022729"/>
    </source>
</evidence>
<keyword evidence="3 4" id="KW-0574">Periplasm</keyword>
<evidence type="ECO:0000259" key="5">
    <source>
        <dbReference type="SMART" id="SM00858"/>
    </source>
</evidence>
<reference evidence="6 7" key="1">
    <citation type="submission" date="2016-10" db="EMBL/GenBank/DDBJ databases">
        <authorList>
            <person name="de Groot N.N."/>
        </authorList>
    </citation>
    <scope>NUCLEOTIDE SEQUENCE [LARGE SCALE GENOMIC DNA]</scope>
    <source>
        <strain evidence="6 7">DSM 26915</strain>
    </source>
</reference>
<dbReference type="NCBIfam" id="TIGR03170">
    <property type="entry name" value="flgA_cterm"/>
    <property type="match status" value="1"/>
</dbReference>
<evidence type="ECO:0000256" key="4">
    <source>
        <dbReference type="RuleBase" id="RU362063"/>
    </source>
</evidence>
<dbReference type="SUPFAM" id="SSF51269">
    <property type="entry name" value="AFP III-like domain"/>
    <property type="match status" value="1"/>
</dbReference>
<dbReference type="InterPro" id="IPR013974">
    <property type="entry name" value="SAF"/>
</dbReference>
<dbReference type="PANTHER" id="PTHR36307">
    <property type="entry name" value="FLAGELLA BASAL BODY P-RING FORMATION PROTEIN FLGA"/>
    <property type="match status" value="1"/>
</dbReference>
<keyword evidence="2 4" id="KW-0732">Signal</keyword>
<evidence type="ECO:0000313" key="6">
    <source>
        <dbReference type="EMBL" id="SEG33091.1"/>
    </source>
</evidence>
<dbReference type="EMBL" id="FNUZ01000003">
    <property type="protein sequence ID" value="SEG33091.1"/>
    <property type="molecule type" value="Genomic_DNA"/>
</dbReference>
<dbReference type="GO" id="GO:0042597">
    <property type="term" value="C:periplasmic space"/>
    <property type="evidence" value="ECO:0007669"/>
    <property type="project" value="UniProtKB-SubCell"/>
</dbReference>
<keyword evidence="6" id="KW-0966">Cell projection</keyword>
<evidence type="ECO:0000256" key="1">
    <source>
        <dbReference type="ARBA" id="ARBA00004418"/>
    </source>
</evidence>
<dbReference type="CDD" id="cd11614">
    <property type="entry name" value="SAF_CpaB_FlgA_like"/>
    <property type="match status" value="1"/>
</dbReference>
<dbReference type="SMART" id="SM00858">
    <property type="entry name" value="SAF"/>
    <property type="match status" value="1"/>
</dbReference>
<dbReference type="InterPro" id="IPR017585">
    <property type="entry name" value="SAF_FlgA"/>
</dbReference>
<comment type="similarity">
    <text evidence="4">Belongs to the FlgA family.</text>
</comment>
<evidence type="ECO:0000256" key="3">
    <source>
        <dbReference type="ARBA" id="ARBA00022764"/>
    </source>
</evidence>
<dbReference type="PANTHER" id="PTHR36307:SF1">
    <property type="entry name" value="FLAGELLA BASAL BODY P-RING FORMATION PROTEIN FLGA"/>
    <property type="match status" value="1"/>
</dbReference>
<protein>
    <recommendedName>
        <fullName evidence="4">Flagella basal body P-ring formation protein FlgA</fullName>
    </recommendedName>
</protein>
<dbReference type="AlphaFoldDB" id="A0A1H5Z9T3"/>
<keyword evidence="7" id="KW-1185">Reference proteome</keyword>